<dbReference type="AlphaFoldDB" id="A0A1V9EK34"/>
<feature type="domain" description="Metallo-beta-lactamase" evidence="1">
    <location>
        <begin position="272"/>
        <end position="429"/>
    </location>
</feature>
<accession>A0A1V9EK34</accession>
<evidence type="ECO:0000313" key="4">
    <source>
        <dbReference type="Proteomes" id="UP000192276"/>
    </source>
</evidence>
<feature type="domain" description="Diiron non-heme beta-hydroxylase N-terminal" evidence="2">
    <location>
        <begin position="9"/>
        <end position="238"/>
    </location>
</feature>
<protein>
    <submittedName>
        <fullName evidence="3">Polyketide synthase</fullName>
    </submittedName>
</protein>
<keyword evidence="4" id="KW-1185">Reference proteome</keyword>
<proteinExistence type="predicted"/>
<dbReference type="InterPro" id="IPR036866">
    <property type="entry name" value="RibonucZ/Hydroxyglut_hydro"/>
</dbReference>
<dbReference type="Gene3D" id="3.60.15.10">
    <property type="entry name" value="Ribonuclease Z/Hydroxyacylglutathione hydrolase-like"/>
    <property type="match status" value="1"/>
</dbReference>
<organism evidence="3 4">
    <name type="scientific">Niastella populi</name>
    <dbReference type="NCBI Taxonomy" id="550983"/>
    <lineage>
        <taxon>Bacteria</taxon>
        <taxon>Pseudomonadati</taxon>
        <taxon>Bacteroidota</taxon>
        <taxon>Chitinophagia</taxon>
        <taxon>Chitinophagales</taxon>
        <taxon>Chitinophagaceae</taxon>
        <taxon>Niastella</taxon>
    </lineage>
</organism>
<dbReference type="PANTHER" id="PTHR15032">
    <property type="entry name" value="N-ACYL-PHOSPHATIDYLETHANOLAMINE-HYDROLYZING PHOSPHOLIPASE D"/>
    <property type="match status" value="1"/>
</dbReference>
<evidence type="ECO:0000313" key="3">
    <source>
        <dbReference type="EMBL" id="OQP46294.1"/>
    </source>
</evidence>
<dbReference type="STRING" id="550983.A4R26_32040"/>
<name>A0A1V9EK34_9BACT</name>
<comment type="caution">
    <text evidence="3">The sequence shown here is derived from an EMBL/GenBank/DDBJ whole genome shotgun (WGS) entry which is preliminary data.</text>
</comment>
<dbReference type="SUPFAM" id="SSF56281">
    <property type="entry name" value="Metallo-hydrolase/oxidoreductase"/>
    <property type="match status" value="1"/>
</dbReference>
<dbReference type="InterPro" id="IPR041141">
    <property type="entry name" value="CmlA_N"/>
</dbReference>
<gene>
    <name evidence="3" type="ORF">A4R26_32040</name>
</gene>
<dbReference type="OrthoDB" id="5657199at2"/>
<dbReference type="RefSeq" id="WP_081171080.1">
    <property type="nucleotide sequence ID" value="NZ_LWBP01000247.1"/>
</dbReference>
<dbReference type="Proteomes" id="UP000192276">
    <property type="component" value="Unassembled WGS sequence"/>
</dbReference>
<dbReference type="GO" id="GO:0005737">
    <property type="term" value="C:cytoplasm"/>
    <property type="evidence" value="ECO:0007669"/>
    <property type="project" value="TreeGrafter"/>
</dbReference>
<dbReference type="EMBL" id="LWBP01000247">
    <property type="protein sequence ID" value="OQP46294.1"/>
    <property type="molecule type" value="Genomic_DNA"/>
</dbReference>
<reference evidence="4" key="1">
    <citation type="submission" date="2016-04" db="EMBL/GenBank/DDBJ databases">
        <authorList>
            <person name="Chen L."/>
            <person name="Zhuang W."/>
            <person name="Wang G."/>
        </authorList>
    </citation>
    <scope>NUCLEOTIDE SEQUENCE [LARGE SCALE GENOMIC DNA]</scope>
    <source>
        <strain evidence="4">208</strain>
    </source>
</reference>
<dbReference type="Pfam" id="PF18456">
    <property type="entry name" value="CmlA_N"/>
    <property type="match status" value="1"/>
</dbReference>
<evidence type="ECO:0000259" key="2">
    <source>
        <dbReference type="Pfam" id="PF18456"/>
    </source>
</evidence>
<evidence type="ECO:0000259" key="1">
    <source>
        <dbReference type="Pfam" id="PF12706"/>
    </source>
</evidence>
<dbReference type="PANTHER" id="PTHR15032:SF4">
    <property type="entry name" value="N-ACYL-PHOSPHATIDYLETHANOLAMINE-HYDROLYZING PHOSPHOLIPASE D"/>
    <property type="match status" value="1"/>
</dbReference>
<sequence>MNDCQNKYYLKPNVALEALFDRWYAWSHLISPATAAMNVKDRHLKIMDSYIKNPKIHAAAVKKPEMLGGPFIDYDGKRVDEIKNLADQIRDKRARLLALADAVNELNELLLGHAKGYSLKTLYEKVPDILKGYVELYYDLNDQPNFRFFEALLYKSEFYDDSPQSIALQLVESDKQRSFVLSTPRLDDEHIIHAEIPFSHPIIDQLFKMKRTPGDYSEIKKILKIKPEQETLFDSFFTLKVPEKYEQYSGHGIRTRYFGHACVLVETNEISLLVDPVVSYDGYENDVPRFTTEHLPDQIDYVLITHNHQDHVLFETLLQLRHRIKHIVVPSSGKGNLQDPNLKLMFKNIGFDNIIELDDMESVELDRCVITSLPFLGEHCDLDVRSKQCVHVNLHNKYKVLFAADSQNIEPKLYEKVHAIVGNVDVLFLGMECDGAPLSWLYGPLLPKKADRDKDQSRRLAGSDCNEGMSIVNQFNPKDVFVYAMGLEPWLEFISSIRYTDESRPIVESNRLIEKCRAMGISAERLFGEKTIEYIDYLEYQEQSEAVSA</sequence>
<dbReference type="Pfam" id="PF12706">
    <property type="entry name" value="Lactamase_B_2"/>
    <property type="match status" value="1"/>
</dbReference>
<dbReference type="InterPro" id="IPR001279">
    <property type="entry name" value="Metallo-B-lactamas"/>
</dbReference>